<evidence type="ECO:0000313" key="3">
    <source>
        <dbReference type="Proteomes" id="UP001148838"/>
    </source>
</evidence>
<keyword evidence="3" id="KW-1185">Reference proteome</keyword>
<feature type="region of interest" description="Disordered" evidence="1">
    <location>
        <begin position="69"/>
        <end position="106"/>
    </location>
</feature>
<name>A0ABQ8S725_PERAM</name>
<feature type="compositionally biased region" description="Acidic residues" evidence="1">
    <location>
        <begin position="27"/>
        <end position="37"/>
    </location>
</feature>
<feature type="compositionally biased region" description="Basic and acidic residues" evidence="1">
    <location>
        <begin position="1"/>
        <end position="14"/>
    </location>
</feature>
<dbReference type="EMBL" id="JAJSOF020000033">
    <property type="protein sequence ID" value="KAJ4429760.1"/>
    <property type="molecule type" value="Genomic_DNA"/>
</dbReference>
<feature type="compositionally biased region" description="Basic and acidic residues" evidence="1">
    <location>
        <begin position="75"/>
        <end position="88"/>
    </location>
</feature>
<proteinExistence type="predicted"/>
<organism evidence="2 3">
    <name type="scientific">Periplaneta americana</name>
    <name type="common">American cockroach</name>
    <name type="synonym">Blatta americana</name>
    <dbReference type="NCBI Taxonomy" id="6978"/>
    <lineage>
        <taxon>Eukaryota</taxon>
        <taxon>Metazoa</taxon>
        <taxon>Ecdysozoa</taxon>
        <taxon>Arthropoda</taxon>
        <taxon>Hexapoda</taxon>
        <taxon>Insecta</taxon>
        <taxon>Pterygota</taxon>
        <taxon>Neoptera</taxon>
        <taxon>Polyneoptera</taxon>
        <taxon>Dictyoptera</taxon>
        <taxon>Blattodea</taxon>
        <taxon>Blattoidea</taxon>
        <taxon>Blattidae</taxon>
        <taxon>Blattinae</taxon>
        <taxon>Periplaneta</taxon>
    </lineage>
</organism>
<evidence type="ECO:0000313" key="2">
    <source>
        <dbReference type="EMBL" id="KAJ4429760.1"/>
    </source>
</evidence>
<feature type="compositionally biased region" description="Basic and acidic residues" evidence="1">
    <location>
        <begin position="95"/>
        <end position="106"/>
    </location>
</feature>
<reference evidence="2 3" key="1">
    <citation type="journal article" date="2022" name="Allergy">
        <title>Genome assembly and annotation of Periplaneta americana reveal a comprehensive cockroach allergen profile.</title>
        <authorList>
            <person name="Wang L."/>
            <person name="Xiong Q."/>
            <person name="Saelim N."/>
            <person name="Wang L."/>
            <person name="Nong W."/>
            <person name="Wan A.T."/>
            <person name="Shi M."/>
            <person name="Liu X."/>
            <person name="Cao Q."/>
            <person name="Hui J.H.L."/>
            <person name="Sookrung N."/>
            <person name="Leung T.F."/>
            <person name="Tungtrongchitr A."/>
            <person name="Tsui S.K.W."/>
        </authorList>
    </citation>
    <scope>NUCLEOTIDE SEQUENCE [LARGE SCALE GENOMIC DNA]</scope>
    <source>
        <strain evidence="2">PWHHKU_190912</strain>
    </source>
</reference>
<comment type="caution">
    <text evidence="2">The sequence shown here is derived from an EMBL/GenBank/DDBJ whole genome shotgun (WGS) entry which is preliminary data.</text>
</comment>
<evidence type="ECO:0000256" key="1">
    <source>
        <dbReference type="SAM" id="MobiDB-lite"/>
    </source>
</evidence>
<sequence length="106" mass="11761">MIGLKPELRPEEANKWPNSITVKFNDDSDDDDDDDDGKEVSVMVLNDGGRLGGTCAAFPNAVRKRRKAVYSSHQVNREDRARAVRPDSHPILAADNKDRMGRGKAL</sequence>
<gene>
    <name evidence="2" type="ORF">ANN_21964</name>
</gene>
<feature type="region of interest" description="Disordered" evidence="1">
    <location>
        <begin position="1"/>
        <end position="39"/>
    </location>
</feature>
<dbReference type="Proteomes" id="UP001148838">
    <property type="component" value="Unassembled WGS sequence"/>
</dbReference>
<protein>
    <submittedName>
        <fullName evidence="2">Uncharacterized protein</fullName>
    </submittedName>
</protein>
<accession>A0ABQ8S725</accession>